<dbReference type="GO" id="GO:0005509">
    <property type="term" value="F:calcium ion binding"/>
    <property type="evidence" value="ECO:0007669"/>
    <property type="project" value="InterPro"/>
</dbReference>
<evidence type="ECO:0000313" key="5">
    <source>
        <dbReference type="Proteomes" id="UP001347796"/>
    </source>
</evidence>
<dbReference type="EMBL" id="JAZGQO010000004">
    <property type="protein sequence ID" value="KAK6187388.1"/>
    <property type="molecule type" value="Genomic_DNA"/>
</dbReference>
<dbReference type="Gene3D" id="1.10.238.10">
    <property type="entry name" value="EF-hand"/>
    <property type="match status" value="2"/>
</dbReference>
<evidence type="ECO:0000256" key="2">
    <source>
        <dbReference type="SAM" id="MobiDB-lite"/>
    </source>
</evidence>
<sequence length="81" mass="8761">MVVLLSDGNKNGEITLEELMAATKLSKSIAEAVLKPYDVNGDGKVVKSEIESYFNNADTNDDGSVSETEFNKVHSQQPNGK</sequence>
<proteinExistence type="predicted"/>
<dbReference type="AlphaFoldDB" id="A0AAN8K844"/>
<comment type="caution">
    <text evidence="4">The sequence shown here is derived from an EMBL/GenBank/DDBJ whole genome shotgun (WGS) entry which is preliminary data.</text>
</comment>
<reference evidence="4 5" key="1">
    <citation type="submission" date="2024-01" db="EMBL/GenBank/DDBJ databases">
        <title>The genome of the rayed Mediterranean limpet Patella caerulea (Linnaeus, 1758).</title>
        <authorList>
            <person name="Anh-Thu Weber A."/>
            <person name="Halstead-Nussloch G."/>
        </authorList>
    </citation>
    <scope>NUCLEOTIDE SEQUENCE [LARGE SCALE GENOMIC DNA]</scope>
    <source>
        <strain evidence="4">AATW-2023a</strain>
        <tissue evidence="4">Whole specimen</tissue>
    </source>
</reference>
<dbReference type="Proteomes" id="UP001347796">
    <property type="component" value="Unassembled WGS sequence"/>
</dbReference>
<dbReference type="PROSITE" id="PS50222">
    <property type="entry name" value="EF_HAND_2"/>
    <property type="match status" value="1"/>
</dbReference>
<evidence type="ECO:0000256" key="1">
    <source>
        <dbReference type="ARBA" id="ARBA00022837"/>
    </source>
</evidence>
<evidence type="ECO:0000313" key="4">
    <source>
        <dbReference type="EMBL" id="KAK6187388.1"/>
    </source>
</evidence>
<keyword evidence="5" id="KW-1185">Reference proteome</keyword>
<evidence type="ECO:0000259" key="3">
    <source>
        <dbReference type="PROSITE" id="PS50222"/>
    </source>
</evidence>
<dbReference type="PROSITE" id="PS00018">
    <property type="entry name" value="EF_HAND_1"/>
    <property type="match status" value="1"/>
</dbReference>
<dbReference type="Pfam" id="PF13499">
    <property type="entry name" value="EF-hand_7"/>
    <property type="match status" value="1"/>
</dbReference>
<dbReference type="SUPFAM" id="SSF47473">
    <property type="entry name" value="EF-hand"/>
    <property type="match status" value="1"/>
</dbReference>
<feature type="region of interest" description="Disordered" evidence="2">
    <location>
        <begin position="56"/>
        <end position="81"/>
    </location>
</feature>
<dbReference type="InterPro" id="IPR002048">
    <property type="entry name" value="EF_hand_dom"/>
</dbReference>
<protein>
    <recommendedName>
        <fullName evidence="3">EF-hand domain-containing protein</fullName>
    </recommendedName>
</protein>
<gene>
    <name evidence="4" type="ORF">SNE40_005429</name>
</gene>
<name>A0AAN8K844_PATCE</name>
<accession>A0AAN8K844</accession>
<organism evidence="4 5">
    <name type="scientific">Patella caerulea</name>
    <name type="common">Rayed Mediterranean limpet</name>
    <dbReference type="NCBI Taxonomy" id="87958"/>
    <lineage>
        <taxon>Eukaryota</taxon>
        <taxon>Metazoa</taxon>
        <taxon>Spiralia</taxon>
        <taxon>Lophotrochozoa</taxon>
        <taxon>Mollusca</taxon>
        <taxon>Gastropoda</taxon>
        <taxon>Patellogastropoda</taxon>
        <taxon>Patelloidea</taxon>
        <taxon>Patellidae</taxon>
        <taxon>Patella</taxon>
    </lineage>
</organism>
<keyword evidence="1" id="KW-0106">Calcium</keyword>
<dbReference type="InterPro" id="IPR011992">
    <property type="entry name" value="EF-hand-dom_pair"/>
</dbReference>
<feature type="domain" description="EF-hand" evidence="3">
    <location>
        <begin position="45"/>
        <end position="80"/>
    </location>
</feature>
<dbReference type="InterPro" id="IPR018247">
    <property type="entry name" value="EF_Hand_1_Ca_BS"/>
</dbReference>